<proteinExistence type="predicted"/>
<organism evidence="1 2">
    <name type="scientific">Ambrosiozyma monospora</name>
    <name type="common">Yeast</name>
    <name type="synonym">Endomycopsis monosporus</name>
    <dbReference type="NCBI Taxonomy" id="43982"/>
    <lineage>
        <taxon>Eukaryota</taxon>
        <taxon>Fungi</taxon>
        <taxon>Dikarya</taxon>
        <taxon>Ascomycota</taxon>
        <taxon>Saccharomycotina</taxon>
        <taxon>Pichiomycetes</taxon>
        <taxon>Pichiales</taxon>
        <taxon>Pichiaceae</taxon>
        <taxon>Ambrosiozyma</taxon>
    </lineage>
</organism>
<keyword evidence="2" id="KW-1185">Reference proteome</keyword>
<gene>
    <name evidence="1" type="ORF">Amon02_000490500</name>
</gene>
<reference evidence="1" key="1">
    <citation type="submission" date="2023-04" db="EMBL/GenBank/DDBJ databases">
        <title>Ambrosiozyma monospora NBRC 10751.</title>
        <authorList>
            <person name="Ichikawa N."/>
            <person name="Sato H."/>
            <person name="Tonouchi N."/>
        </authorList>
    </citation>
    <scope>NUCLEOTIDE SEQUENCE</scope>
    <source>
        <strain evidence="1">NBRC 10751</strain>
    </source>
</reference>
<sequence>MREISRCNPDLNVMLEMSKDKIEVDELEDVDVVVVVNVPTLDKTIGRLKKFKPSTFKAIIIDECHHAMNSSYLKILSYFGCYEAKKGEIGFDDLKPDNTEDVAHKGDVAVIGFSATLKRHDGIPLKKVFDYNVHV</sequence>
<accession>A0ACB5T4H9</accession>
<evidence type="ECO:0000313" key="1">
    <source>
        <dbReference type="EMBL" id="GME81390.1"/>
    </source>
</evidence>
<comment type="caution">
    <text evidence="1">The sequence shown here is derived from an EMBL/GenBank/DDBJ whole genome shotgun (WGS) entry which is preliminary data.</text>
</comment>
<dbReference type="EMBL" id="BSXS01003484">
    <property type="protein sequence ID" value="GME81390.1"/>
    <property type="molecule type" value="Genomic_DNA"/>
</dbReference>
<evidence type="ECO:0000313" key="2">
    <source>
        <dbReference type="Proteomes" id="UP001165064"/>
    </source>
</evidence>
<dbReference type="Proteomes" id="UP001165064">
    <property type="component" value="Unassembled WGS sequence"/>
</dbReference>
<name>A0ACB5T4H9_AMBMO</name>
<protein>
    <submittedName>
        <fullName evidence="1">Unnamed protein product</fullName>
    </submittedName>
</protein>